<evidence type="ECO:0000259" key="2">
    <source>
        <dbReference type="Pfam" id="PF13843"/>
    </source>
</evidence>
<name>A0A397APU1_APHAT</name>
<dbReference type="PANTHER" id="PTHR46599:SF3">
    <property type="entry name" value="PIGGYBAC TRANSPOSABLE ELEMENT-DERIVED PROTEIN 4"/>
    <property type="match status" value="1"/>
</dbReference>
<dbReference type="VEuPathDB" id="FungiDB:H257_13711"/>
<gene>
    <name evidence="3" type="ORF">DYB36_002834</name>
    <name evidence="4" type="ORF">DYB38_006589</name>
</gene>
<dbReference type="EMBL" id="QUTC01011439">
    <property type="protein sequence ID" value="RHY38670.1"/>
    <property type="molecule type" value="Genomic_DNA"/>
</dbReference>
<feature type="region of interest" description="Disordered" evidence="1">
    <location>
        <begin position="238"/>
        <end position="277"/>
    </location>
</feature>
<sequence length="395" mass="44674">MAAAAFDKSRTFLKISAYKSEHDDMLLPDKKELNVEQERDEHQGEDSDDIDASSDEDEVLAEYVDRTWKKREDMVTRDIEGVESVKWEYGVQCGTPGDLFTHADGETPHDSIKVKPRFNELFVNPAKAGRTIRSVMSLDRFKVIRAVLTFNDVAVEEDPLWRLRPLINLLKASFKLFVVAGREISVDEASIPCRSSHARALIVYNPMKPLGKYHFRIYTAACATSWYVHAFKIHSKASSKFDSPDDNNIGAVEGSDGEGDANEPNNDENQEEMKPSSLRQHVLDITKQWKVLNMDNWYSSVQLCMTLREIGLYCRGTVRSNRAHTPRFVLFRKNEVQLHPRGHSRVAYAPDHGILAVSWLDGSVVNFVSTADGSETTSVGRRIGRYTVFVDISVS</sequence>
<feature type="domain" description="PiggyBac transposable element-derived protein" evidence="2">
    <location>
        <begin position="115"/>
        <end position="376"/>
    </location>
</feature>
<protein>
    <recommendedName>
        <fullName evidence="2">PiggyBac transposable element-derived protein domain-containing protein</fullName>
    </recommendedName>
</protein>
<organism evidence="3 5">
    <name type="scientific">Aphanomyces astaci</name>
    <name type="common">Crayfish plague agent</name>
    <dbReference type="NCBI Taxonomy" id="112090"/>
    <lineage>
        <taxon>Eukaryota</taxon>
        <taxon>Sar</taxon>
        <taxon>Stramenopiles</taxon>
        <taxon>Oomycota</taxon>
        <taxon>Saprolegniomycetes</taxon>
        <taxon>Saprolegniales</taxon>
        <taxon>Verrucalvaceae</taxon>
        <taxon>Aphanomyces</taxon>
    </lineage>
</organism>
<dbReference type="AlphaFoldDB" id="A0A397APU1"/>
<feature type="compositionally biased region" description="Acidic residues" evidence="1">
    <location>
        <begin position="255"/>
        <end position="270"/>
    </location>
</feature>
<dbReference type="Pfam" id="PF13843">
    <property type="entry name" value="DDE_Tnp_1_7"/>
    <property type="match status" value="1"/>
</dbReference>
<dbReference type="PANTHER" id="PTHR46599">
    <property type="entry name" value="PIGGYBAC TRANSPOSABLE ELEMENT-DERIVED PROTEIN 4"/>
    <property type="match status" value="1"/>
</dbReference>
<reference evidence="5 6" key="1">
    <citation type="submission" date="2018-08" db="EMBL/GenBank/DDBJ databases">
        <title>Aphanomyces genome sequencing and annotation.</title>
        <authorList>
            <person name="Minardi D."/>
            <person name="Oidtmann B."/>
            <person name="Van Der Giezen M."/>
            <person name="Studholme D.J."/>
        </authorList>
    </citation>
    <scope>NUCLEOTIDE SEQUENCE [LARGE SCALE GENOMIC DNA]</scope>
    <source>
        <strain evidence="3 5">Kv</strain>
        <strain evidence="4 6">SA</strain>
    </source>
</reference>
<feature type="compositionally biased region" description="Acidic residues" evidence="1">
    <location>
        <begin position="46"/>
        <end position="56"/>
    </location>
</feature>
<comment type="caution">
    <text evidence="3">The sequence shown here is derived from an EMBL/GenBank/DDBJ whole genome shotgun (WGS) entry which is preliminary data.</text>
</comment>
<feature type="region of interest" description="Disordered" evidence="1">
    <location>
        <begin position="28"/>
        <end position="56"/>
    </location>
</feature>
<evidence type="ECO:0000313" key="5">
    <source>
        <dbReference type="Proteomes" id="UP000265427"/>
    </source>
</evidence>
<evidence type="ECO:0000256" key="1">
    <source>
        <dbReference type="SAM" id="MobiDB-lite"/>
    </source>
</evidence>
<dbReference type="Proteomes" id="UP000265716">
    <property type="component" value="Unassembled WGS sequence"/>
</dbReference>
<evidence type="ECO:0000313" key="4">
    <source>
        <dbReference type="EMBL" id="RHY38670.1"/>
    </source>
</evidence>
<dbReference type="Proteomes" id="UP000265427">
    <property type="component" value="Unassembled WGS sequence"/>
</dbReference>
<accession>A0A397APU1</accession>
<evidence type="ECO:0000313" key="3">
    <source>
        <dbReference type="EMBL" id="RHY09893.1"/>
    </source>
</evidence>
<proteinExistence type="predicted"/>
<feature type="compositionally biased region" description="Basic and acidic residues" evidence="1">
    <location>
        <begin position="28"/>
        <end position="45"/>
    </location>
</feature>
<dbReference type="InterPro" id="IPR029526">
    <property type="entry name" value="PGBD"/>
</dbReference>
<dbReference type="EMBL" id="QUSZ01005385">
    <property type="protein sequence ID" value="RHY09893.1"/>
    <property type="molecule type" value="Genomic_DNA"/>
</dbReference>
<evidence type="ECO:0000313" key="6">
    <source>
        <dbReference type="Proteomes" id="UP000265716"/>
    </source>
</evidence>